<dbReference type="EMBL" id="ML978143">
    <property type="protein sequence ID" value="KAF2092679.1"/>
    <property type="molecule type" value="Genomic_DNA"/>
</dbReference>
<protein>
    <submittedName>
        <fullName evidence="1">Uncharacterized protein</fullName>
    </submittedName>
</protein>
<proteinExistence type="predicted"/>
<name>A0A9P4M4B3_9PEZI</name>
<feature type="non-terminal residue" evidence="1">
    <location>
        <position position="1"/>
    </location>
</feature>
<sequence>QSVTYSTRAIDNLSEVMDALNISAAASIKYGTIHGNASAAFVNEGKVLESQLNYVVSVKVNNAGKDESESLEFVPIDGLPAGRFTEVYGDCFISGFLKGGEFSAVISISVHDKSKLSRVKQALDVQLAVGPSLVSVGGRESFEKDNQELLEGTEITISVNWIGGGEIKKPEVPWTIPTVVSVANTFPSMVARCSARTTAILMSYTALKSFQI</sequence>
<keyword evidence="2" id="KW-1185">Reference proteome</keyword>
<organism evidence="1 2">
    <name type="scientific">Rhizodiscina lignyota</name>
    <dbReference type="NCBI Taxonomy" id="1504668"/>
    <lineage>
        <taxon>Eukaryota</taxon>
        <taxon>Fungi</taxon>
        <taxon>Dikarya</taxon>
        <taxon>Ascomycota</taxon>
        <taxon>Pezizomycotina</taxon>
        <taxon>Dothideomycetes</taxon>
        <taxon>Pleosporomycetidae</taxon>
        <taxon>Aulographales</taxon>
        <taxon>Rhizodiscinaceae</taxon>
        <taxon>Rhizodiscina</taxon>
    </lineage>
</organism>
<accession>A0A9P4M4B3</accession>
<dbReference type="OrthoDB" id="3231004at2759"/>
<comment type="caution">
    <text evidence="1">The sequence shown here is derived from an EMBL/GenBank/DDBJ whole genome shotgun (WGS) entry which is preliminary data.</text>
</comment>
<dbReference type="Proteomes" id="UP000799772">
    <property type="component" value="Unassembled WGS sequence"/>
</dbReference>
<evidence type="ECO:0000313" key="2">
    <source>
        <dbReference type="Proteomes" id="UP000799772"/>
    </source>
</evidence>
<gene>
    <name evidence="1" type="ORF">NA57DRAFT_49839</name>
</gene>
<evidence type="ECO:0000313" key="1">
    <source>
        <dbReference type="EMBL" id="KAF2092679.1"/>
    </source>
</evidence>
<reference evidence="1" key="1">
    <citation type="journal article" date="2020" name="Stud. Mycol.">
        <title>101 Dothideomycetes genomes: a test case for predicting lifestyles and emergence of pathogens.</title>
        <authorList>
            <person name="Haridas S."/>
            <person name="Albert R."/>
            <person name="Binder M."/>
            <person name="Bloem J."/>
            <person name="Labutti K."/>
            <person name="Salamov A."/>
            <person name="Andreopoulos B."/>
            <person name="Baker S."/>
            <person name="Barry K."/>
            <person name="Bills G."/>
            <person name="Bluhm B."/>
            <person name="Cannon C."/>
            <person name="Castanera R."/>
            <person name="Culley D."/>
            <person name="Daum C."/>
            <person name="Ezra D."/>
            <person name="Gonzalez J."/>
            <person name="Henrissat B."/>
            <person name="Kuo A."/>
            <person name="Liang C."/>
            <person name="Lipzen A."/>
            <person name="Lutzoni F."/>
            <person name="Magnuson J."/>
            <person name="Mondo S."/>
            <person name="Nolan M."/>
            <person name="Ohm R."/>
            <person name="Pangilinan J."/>
            <person name="Park H.-J."/>
            <person name="Ramirez L."/>
            <person name="Alfaro M."/>
            <person name="Sun H."/>
            <person name="Tritt A."/>
            <person name="Yoshinaga Y."/>
            <person name="Zwiers L.-H."/>
            <person name="Turgeon B."/>
            <person name="Goodwin S."/>
            <person name="Spatafora J."/>
            <person name="Crous P."/>
            <person name="Grigoriev I."/>
        </authorList>
    </citation>
    <scope>NUCLEOTIDE SEQUENCE</scope>
    <source>
        <strain evidence="1">CBS 133067</strain>
    </source>
</reference>
<dbReference type="AlphaFoldDB" id="A0A9P4M4B3"/>